<evidence type="ECO:0000256" key="3">
    <source>
        <dbReference type="ARBA" id="ARBA00008919"/>
    </source>
</evidence>
<dbReference type="GO" id="GO:0008417">
    <property type="term" value="F:fucosyltransferase activity"/>
    <property type="evidence" value="ECO:0007669"/>
    <property type="project" value="InterPro"/>
</dbReference>
<evidence type="ECO:0000259" key="14">
    <source>
        <dbReference type="Pfam" id="PF17039"/>
    </source>
</evidence>
<comment type="pathway">
    <text evidence="2">Protein modification; protein glycosylation.</text>
</comment>
<evidence type="ECO:0000313" key="15">
    <source>
        <dbReference type="EMBL" id="KAK2179876.1"/>
    </source>
</evidence>
<dbReference type="Pfam" id="PF00852">
    <property type="entry name" value="Glyco_transf_10"/>
    <property type="match status" value="1"/>
</dbReference>
<organism evidence="15 16">
    <name type="scientific">Ridgeia piscesae</name>
    <name type="common">Tubeworm</name>
    <dbReference type="NCBI Taxonomy" id="27915"/>
    <lineage>
        <taxon>Eukaryota</taxon>
        <taxon>Metazoa</taxon>
        <taxon>Spiralia</taxon>
        <taxon>Lophotrochozoa</taxon>
        <taxon>Annelida</taxon>
        <taxon>Polychaeta</taxon>
        <taxon>Sedentaria</taxon>
        <taxon>Canalipalpata</taxon>
        <taxon>Sabellida</taxon>
        <taxon>Siboglinidae</taxon>
        <taxon>Ridgeia</taxon>
    </lineage>
</organism>
<dbReference type="GO" id="GO:0000139">
    <property type="term" value="C:Golgi membrane"/>
    <property type="evidence" value="ECO:0007669"/>
    <property type="project" value="UniProtKB-SubCell"/>
</dbReference>
<dbReference type="InterPro" id="IPR031481">
    <property type="entry name" value="Glyco_tran_10_N"/>
</dbReference>
<accession>A0AAD9NTA3</accession>
<keyword evidence="11" id="KW-0325">Glycoprotein</keyword>
<dbReference type="Gene3D" id="3.40.50.11660">
    <property type="entry name" value="Glycosyl transferase family 10, C-terminal domain"/>
    <property type="match status" value="1"/>
</dbReference>
<comment type="subcellular location">
    <subcellularLocation>
        <location evidence="1">Golgi apparatus membrane</location>
        <topology evidence="1">Single-pass type II membrane protein</topology>
    </subcellularLocation>
    <subcellularLocation>
        <location evidence="12">Golgi apparatus</location>
        <location evidence="12">Golgi stack membrane</location>
        <topology evidence="12">Single-pass type II membrane protein</topology>
    </subcellularLocation>
</comment>
<dbReference type="InterPro" id="IPR055270">
    <property type="entry name" value="Glyco_tran_10_C"/>
</dbReference>
<dbReference type="Proteomes" id="UP001209878">
    <property type="component" value="Unassembled WGS sequence"/>
</dbReference>
<dbReference type="AlphaFoldDB" id="A0AAD9NTA3"/>
<keyword evidence="6 12" id="KW-0812">Transmembrane</keyword>
<dbReference type="EC" id="2.4.1.-" evidence="12"/>
<feature type="domain" description="Fucosyltransferase N-terminal" evidence="14">
    <location>
        <begin position="136"/>
        <end position="223"/>
    </location>
</feature>
<evidence type="ECO:0000256" key="2">
    <source>
        <dbReference type="ARBA" id="ARBA00004922"/>
    </source>
</evidence>
<evidence type="ECO:0000259" key="13">
    <source>
        <dbReference type="Pfam" id="PF00852"/>
    </source>
</evidence>
<dbReference type="FunFam" id="3.40.50.11660:FF:000004">
    <property type="entry name" value="Glycoprotein 3-alpha-L-fucosyltransferase A"/>
    <property type="match status" value="1"/>
</dbReference>
<evidence type="ECO:0000256" key="11">
    <source>
        <dbReference type="ARBA" id="ARBA00023180"/>
    </source>
</evidence>
<comment type="caution">
    <text evidence="15">The sequence shown here is derived from an EMBL/GenBank/DDBJ whole genome shotgun (WGS) entry which is preliminary data.</text>
</comment>
<dbReference type="Pfam" id="PF17039">
    <property type="entry name" value="Glyco_tran_10_N"/>
    <property type="match status" value="1"/>
</dbReference>
<name>A0AAD9NTA3_RIDPI</name>
<keyword evidence="9 12" id="KW-0333">Golgi apparatus</keyword>
<keyword evidence="10" id="KW-0472">Membrane</keyword>
<evidence type="ECO:0000256" key="8">
    <source>
        <dbReference type="ARBA" id="ARBA00022989"/>
    </source>
</evidence>
<keyword evidence="4 12" id="KW-0328">Glycosyltransferase</keyword>
<sequence length="463" mass="54061">MVSRLKSHENNVHFADKMAPLDKRKLDHLLDVFFVRQHGTLLSRKEVSTFIMKQALGRKHTLEELLQLLELRFKFNTSQNLKTNEAMTNRTKHVNTSSIKFGPIVKAERENVIRFLSWTIKYYAFPHWFENLGREPFKACNTPIPCEYTEDRALYNTSDIILIHPFYVTRKEHMPKYRFPHQKLLFFEQEAPSRCRFNMKRYDSWFNVTCTYTSDADIVAPYGVCLPNRDTIRDNPGSITPYIRQLYGPSAESAPWLSVVETIQRSHNRAADKSRLVAWMVSNCYTPSRRATYVKLLKRHIAVDIYGKCGTMTCPHGDESCDIRMKTYKFYLAFENSLCPEYITEKVWRALEQGVVPIVLGGADYNTYLPKHSYINVKDFTSPSELAKYLKVLDLNDTLYNEYFDWTKSYTCHSDVPATSLACNMCRHANENINKQETADIISEFWSRKHCISPKQFYTGIVQ</sequence>
<dbReference type="InterPro" id="IPR038577">
    <property type="entry name" value="GT10-like_C_sf"/>
</dbReference>
<evidence type="ECO:0000256" key="5">
    <source>
        <dbReference type="ARBA" id="ARBA00022679"/>
    </source>
</evidence>
<dbReference type="InterPro" id="IPR001503">
    <property type="entry name" value="Glyco_trans_10"/>
</dbReference>
<gene>
    <name evidence="15" type="ORF">NP493_467g02014</name>
</gene>
<evidence type="ECO:0000256" key="12">
    <source>
        <dbReference type="RuleBase" id="RU003832"/>
    </source>
</evidence>
<proteinExistence type="inferred from homology"/>
<evidence type="ECO:0000256" key="7">
    <source>
        <dbReference type="ARBA" id="ARBA00022968"/>
    </source>
</evidence>
<comment type="similarity">
    <text evidence="3 12">Belongs to the glycosyltransferase 10 family.</text>
</comment>
<keyword evidence="8" id="KW-1133">Transmembrane helix</keyword>
<evidence type="ECO:0000256" key="10">
    <source>
        <dbReference type="ARBA" id="ARBA00023136"/>
    </source>
</evidence>
<evidence type="ECO:0000256" key="9">
    <source>
        <dbReference type="ARBA" id="ARBA00023034"/>
    </source>
</evidence>
<dbReference type="PANTHER" id="PTHR48438:SF1">
    <property type="entry name" value="ALPHA-(1,3)-FUCOSYLTRANSFERASE C-RELATED"/>
    <property type="match status" value="1"/>
</dbReference>
<evidence type="ECO:0000256" key="1">
    <source>
        <dbReference type="ARBA" id="ARBA00004323"/>
    </source>
</evidence>
<feature type="domain" description="Fucosyltransferase C-terminal" evidence="13">
    <location>
        <begin position="272"/>
        <end position="440"/>
    </location>
</feature>
<keyword evidence="16" id="KW-1185">Reference proteome</keyword>
<protein>
    <recommendedName>
        <fullName evidence="12">Fucosyltransferase</fullName>
        <ecNumber evidence="12">2.4.1.-</ecNumber>
    </recommendedName>
</protein>
<reference evidence="15" key="1">
    <citation type="journal article" date="2023" name="Mol. Biol. Evol.">
        <title>Third-Generation Sequencing Reveals the Adaptive Role of the Epigenome in Three Deep-Sea Polychaetes.</title>
        <authorList>
            <person name="Perez M."/>
            <person name="Aroh O."/>
            <person name="Sun Y."/>
            <person name="Lan Y."/>
            <person name="Juniper S.K."/>
            <person name="Young C.R."/>
            <person name="Angers B."/>
            <person name="Qian P.Y."/>
        </authorList>
    </citation>
    <scope>NUCLEOTIDE SEQUENCE</scope>
    <source>
        <strain evidence="15">R07B-5</strain>
    </source>
</reference>
<keyword evidence="5 12" id="KW-0808">Transferase</keyword>
<evidence type="ECO:0000313" key="16">
    <source>
        <dbReference type="Proteomes" id="UP001209878"/>
    </source>
</evidence>
<dbReference type="GO" id="GO:0032580">
    <property type="term" value="C:Golgi cisterna membrane"/>
    <property type="evidence" value="ECO:0007669"/>
    <property type="project" value="UniProtKB-SubCell"/>
</dbReference>
<evidence type="ECO:0000256" key="6">
    <source>
        <dbReference type="ARBA" id="ARBA00022692"/>
    </source>
</evidence>
<evidence type="ECO:0000256" key="4">
    <source>
        <dbReference type="ARBA" id="ARBA00022676"/>
    </source>
</evidence>
<keyword evidence="7" id="KW-0735">Signal-anchor</keyword>
<dbReference type="SUPFAM" id="SSF53756">
    <property type="entry name" value="UDP-Glycosyltransferase/glycogen phosphorylase"/>
    <property type="match status" value="1"/>
</dbReference>
<dbReference type="EMBL" id="JAODUO010000468">
    <property type="protein sequence ID" value="KAK2179876.1"/>
    <property type="molecule type" value="Genomic_DNA"/>
</dbReference>
<dbReference type="PANTHER" id="PTHR48438">
    <property type="entry name" value="ALPHA-(1,3)-FUCOSYLTRANSFERASE C-RELATED"/>
    <property type="match status" value="1"/>
</dbReference>